<protein>
    <submittedName>
        <fullName evidence="2">ROK family protein</fullName>
    </submittedName>
</protein>
<dbReference type="PROSITE" id="PS00519">
    <property type="entry name" value="HTH_ASNC_1"/>
    <property type="match status" value="1"/>
</dbReference>
<dbReference type="InterPro" id="IPR000600">
    <property type="entry name" value="ROK"/>
</dbReference>
<comment type="caution">
    <text evidence="2">The sequence shown here is derived from an EMBL/GenBank/DDBJ whole genome shotgun (WGS) entry which is preliminary data.</text>
</comment>
<dbReference type="Gene3D" id="1.10.10.10">
    <property type="entry name" value="Winged helix-like DNA-binding domain superfamily/Winged helix DNA-binding domain"/>
    <property type="match status" value="1"/>
</dbReference>
<evidence type="ECO:0000313" key="2">
    <source>
        <dbReference type="EMBL" id="MDV2478063.1"/>
    </source>
</evidence>
<dbReference type="InterPro" id="IPR043129">
    <property type="entry name" value="ATPase_NBD"/>
</dbReference>
<dbReference type="InterPro" id="IPR036388">
    <property type="entry name" value="WH-like_DNA-bd_sf"/>
</dbReference>
<proteinExistence type="inferred from homology"/>
<dbReference type="PANTHER" id="PTHR18964">
    <property type="entry name" value="ROK (REPRESSOR, ORF, KINASE) FAMILY"/>
    <property type="match status" value="1"/>
</dbReference>
<evidence type="ECO:0000256" key="1">
    <source>
        <dbReference type="ARBA" id="ARBA00006479"/>
    </source>
</evidence>
<accession>A0ABU3WVN9</accession>
<dbReference type="Pfam" id="PF00480">
    <property type="entry name" value="ROK"/>
    <property type="match status" value="1"/>
</dbReference>
<dbReference type="SUPFAM" id="SSF46785">
    <property type="entry name" value="Winged helix' DNA-binding domain"/>
    <property type="match status" value="1"/>
</dbReference>
<comment type="similarity">
    <text evidence="1">Belongs to the ROK (NagC/XylR) family.</text>
</comment>
<reference evidence="2 3" key="1">
    <citation type="submission" date="2019-10" db="EMBL/GenBank/DDBJ databases">
        <title>Draft Genome Assembly of Rhodococcus zopfii DSM44189.</title>
        <authorList>
            <person name="Sutton J.M."/>
            <person name="Akob D.M."/>
            <person name="Bushman T.J."/>
        </authorList>
    </citation>
    <scope>NUCLEOTIDE SEQUENCE [LARGE SCALE GENOMIC DNA]</scope>
    <source>
        <strain evidence="2 3">DSM 44189</strain>
    </source>
</reference>
<gene>
    <name evidence="2" type="ORF">F8M49_26495</name>
</gene>
<dbReference type="InterPro" id="IPR019885">
    <property type="entry name" value="Tscrpt_reg_HTH_AsnC-type_CS"/>
</dbReference>
<dbReference type="PANTHER" id="PTHR18964:SF173">
    <property type="entry name" value="GLUCOKINASE"/>
    <property type="match status" value="1"/>
</dbReference>
<evidence type="ECO:0000313" key="3">
    <source>
        <dbReference type="Proteomes" id="UP001275440"/>
    </source>
</evidence>
<dbReference type="EMBL" id="WBMO01000005">
    <property type="protein sequence ID" value="MDV2478063.1"/>
    <property type="molecule type" value="Genomic_DNA"/>
</dbReference>
<dbReference type="Gene3D" id="3.30.420.40">
    <property type="match status" value="2"/>
</dbReference>
<sequence>MTRSLTPATAGEVFALVRAGTATTRSEIGQLTGLSRTAVASRVSALQALGLVVECEEGPSTGGRPPATLTFGVDAGIVLVAAIGRSRTQLAVCNLAGGLLCTEDVEQEIGNNPAELMPLVVARLAALRDTLGPERPRTVGIGVNLPGTVDVARGCSRNSPTMAGWDGVPLQPYFAALDAVPTFVDNDANAMVLAERLGERRKFRDMLLIKASTGLRAGIVSGGVLQRGAVGAVGEIGHTKIAAAQGVVCRCGNIGCVEAVAGGWALVRDLEALGRSVTHIRDVVELAGTGDTEARRLIRDSGRRIGEVVAGAVNLLDPEALVIGGDIAGAYDIFVAGIRETLYGNAISTATQTLQILPWAYGDRSGMIGCASMTLDQVLSVGAVDRMVAGLVRR</sequence>
<dbReference type="SUPFAM" id="SSF53067">
    <property type="entry name" value="Actin-like ATPase domain"/>
    <property type="match status" value="1"/>
</dbReference>
<keyword evidence="3" id="KW-1185">Reference proteome</keyword>
<dbReference type="Proteomes" id="UP001275440">
    <property type="component" value="Unassembled WGS sequence"/>
</dbReference>
<dbReference type="InterPro" id="IPR036390">
    <property type="entry name" value="WH_DNA-bd_sf"/>
</dbReference>
<name>A0ABU3WVN9_9NOCA</name>
<organism evidence="2 3">
    <name type="scientific">Rhodococcus zopfii</name>
    <dbReference type="NCBI Taxonomy" id="43772"/>
    <lineage>
        <taxon>Bacteria</taxon>
        <taxon>Bacillati</taxon>
        <taxon>Actinomycetota</taxon>
        <taxon>Actinomycetes</taxon>
        <taxon>Mycobacteriales</taxon>
        <taxon>Nocardiaceae</taxon>
        <taxon>Rhodococcus</taxon>
    </lineage>
</organism>